<dbReference type="Gene3D" id="3.10.310.10">
    <property type="entry name" value="Diaminopimelate Epimerase, Chain A, domain 1"/>
    <property type="match status" value="1"/>
</dbReference>
<sequence>MFKGSMHRFRVRSDGLSSQTVQAVTISTTWHPFVLVASKYPELSAIDQKRLRLEIRHADPLGYVLLLPDRSGHTSDRVPILRARFFIPGMSGEDPGTGSAAGPMAAYFSNTMSLDLKAGREYCVSVTAKEDGDGKVSTGLTAEGVDVIVRFSDP</sequence>
<evidence type="ECO:0000313" key="1">
    <source>
        <dbReference type="EMBL" id="WEW56656.1"/>
    </source>
</evidence>
<reference evidence="1" key="1">
    <citation type="submission" date="2023-03" db="EMBL/GenBank/DDBJ databases">
        <title>Emydomyces testavorans Genome Sequence.</title>
        <authorList>
            <person name="Hoyer L."/>
        </authorList>
    </citation>
    <scope>NUCLEOTIDE SEQUENCE</scope>
    <source>
        <strain evidence="1">16-2883</strain>
    </source>
</reference>
<evidence type="ECO:0000313" key="2">
    <source>
        <dbReference type="Proteomes" id="UP001219355"/>
    </source>
</evidence>
<accession>A0AAF0DDK9</accession>
<protein>
    <submittedName>
        <fullName evidence="1">Uncharacterized protein</fullName>
    </submittedName>
</protein>
<dbReference type="SUPFAM" id="SSF54506">
    <property type="entry name" value="Diaminopimelate epimerase-like"/>
    <property type="match status" value="1"/>
</dbReference>
<dbReference type="EMBL" id="CP120627">
    <property type="protein sequence ID" value="WEW56656.1"/>
    <property type="molecule type" value="Genomic_DNA"/>
</dbReference>
<dbReference type="Proteomes" id="UP001219355">
    <property type="component" value="Chromosome 1"/>
</dbReference>
<keyword evidence="2" id="KW-1185">Reference proteome</keyword>
<proteinExistence type="predicted"/>
<organism evidence="1 2">
    <name type="scientific">Emydomyces testavorans</name>
    <dbReference type="NCBI Taxonomy" id="2070801"/>
    <lineage>
        <taxon>Eukaryota</taxon>
        <taxon>Fungi</taxon>
        <taxon>Dikarya</taxon>
        <taxon>Ascomycota</taxon>
        <taxon>Pezizomycotina</taxon>
        <taxon>Eurotiomycetes</taxon>
        <taxon>Eurotiomycetidae</taxon>
        <taxon>Onygenales</taxon>
        <taxon>Nannizziopsiaceae</taxon>
        <taxon>Emydomyces</taxon>
    </lineage>
</organism>
<name>A0AAF0DDK9_9EURO</name>
<dbReference type="AlphaFoldDB" id="A0AAF0DDK9"/>
<gene>
    <name evidence="1" type="ORF">PRK78_002104</name>
</gene>